<dbReference type="Proteomes" id="UP000203829">
    <property type="component" value="Segment"/>
</dbReference>
<dbReference type="EMBL" id="KR269719">
    <property type="protein sequence ID" value="AKJ72973.1"/>
    <property type="molecule type" value="Genomic_DNA"/>
</dbReference>
<accession>A0A159B7J0</accession>
<gene>
    <name evidence="1" type="ORF">PKP126_037</name>
</gene>
<evidence type="ECO:0000313" key="1">
    <source>
        <dbReference type="EMBL" id="AKJ72973.1"/>
    </source>
</evidence>
<protein>
    <submittedName>
        <fullName evidence="1">Uncharacterized protein</fullName>
    </submittedName>
</protein>
<evidence type="ECO:0000313" key="2">
    <source>
        <dbReference type="Proteomes" id="UP000203829"/>
    </source>
</evidence>
<dbReference type="KEGG" id="vg:29065103"/>
<dbReference type="OrthoDB" id="28358at10239"/>
<dbReference type="GeneID" id="29065103"/>
<organism evidence="1 2">
    <name type="scientific">Klebsiella phage PKP126</name>
    <dbReference type="NCBI Taxonomy" id="1654927"/>
    <lineage>
        <taxon>Viruses</taxon>
        <taxon>Duplodnaviria</taxon>
        <taxon>Heunggongvirae</taxon>
        <taxon>Uroviricota</taxon>
        <taxon>Caudoviricetes</taxon>
        <taxon>Drexlerviridae</taxon>
        <taxon>Webervirus</taxon>
        <taxon>Webervirus PKP126</taxon>
    </lineage>
</organism>
<sequence length="70" mass="7800">MKLRCTDSNTINYTPGFEYSAELGVTVRTPHGSIGCDVVHGNNTWFFFNKSTLNAERRNGSVVATFKVIE</sequence>
<reference evidence="1 2" key="1">
    <citation type="submission" date="2015-04" db="EMBL/GenBank/DDBJ databases">
        <title>Complete Genome Sequence of K. pneumoniae Bacteriophage PKP126.</title>
        <authorList>
            <person name="Lee J.-H."/>
            <person name="Park E.-A."/>
            <person name="Lee D.-H."/>
        </authorList>
    </citation>
    <scope>NUCLEOTIDE SEQUENCE [LARGE SCALE GENOMIC DNA]</scope>
</reference>
<keyword evidence="2" id="KW-1185">Reference proteome</keyword>
<dbReference type="RefSeq" id="YP_009284901.1">
    <property type="nucleotide sequence ID" value="NC_031053.1"/>
</dbReference>
<proteinExistence type="predicted"/>
<name>A0A159B7J0_9CAUD</name>